<dbReference type="Gene3D" id="3.20.20.140">
    <property type="entry name" value="Metal-dependent hydrolases"/>
    <property type="match status" value="1"/>
</dbReference>
<dbReference type="Proteomes" id="UP000321525">
    <property type="component" value="Unassembled WGS sequence"/>
</dbReference>
<evidence type="ECO:0000256" key="1">
    <source>
        <dbReference type="ARBA" id="ARBA00038310"/>
    </source>
</evidence>
<evidence type="ECO:0000259" key="2">
    <source>
        <dbReference type="Pfam" id="PF04909"/>
    </source>
</evidence>
<dbReference type="GO" id="GO:0016787">
    <property type="term" value="F:hydrolase activity"/>
    <property type="evidence" value="ECO:0007669"/>
    <property type="project" value="UniProtKB-KW"/>
</dbReference>
<dbReference type="PANTHER" id="PTHR43569">
    <property type="entry name" value="AMIDOHYDROLASE"/>
    <property type="match status" value="1"/>
</dbReference>
<dbReference type="Proteomes" id="UP000321917">
    <property type="component" value="Unassembled WGS sequence"/>
</dbReference>
<dbReference type="RefSeq" id="WP_146800814.1">
    <property type="nucleotide sequence ID" value="NZ_VOLP01000032.1"/>
</dbReference>
<dbReference type="InterPro" id="IPR006680">
    <property type="entry name" value="Amidohydro-rel"/>
</dbReference>
<dbReference type="EMBL" id="VOLQ01000043">
    <property type="protein sequence ID" value="TWX63451.1"/>
    <property type="molecule type" value="Genomic_DNA"/>
</dbReference>
<keyword evidence="4" id="KW-0378">Hydrolase</keyword>
<comment type="caution">
    <text evidence="4">The sequence shown here is derived from an EMBL/GenBank/DDBJ whole genome shotgun (WGS) entry which is preliminary data.</text>
</comment>
<evidence type="ECO:0000313" key="5">
    <source>
        <dbReference type="Proteomes" id="UP000321525"/>
    </source>
</evidence>
<reference evidence="4 6" key="1">
    <citation type="submission" date="2019-07" db="EMBL/GenBank/DDBJ databases">
        <title>Genomes of sea-ice associated Colwellia species.</title>
        <authorList>
            <person name="Bowman J.P."/>
        </authorList>
    </citation>
    <scope>NUCLEOTIDE SEQUENCE [LARGE SCALE GENOMIC DNA]</scope>
    <source>
        <strain evidence="3 5">ACAM 607</strain>
        <strain evidence="4 6">IC036</strain>
    </source>
</reference>
<dbReference type="InterPro" id="IPR052350">
    <property type="entry name" value="Metallo-dep_Lactonases"/>
</dbReference>
<dbReference type="OrthoDB" id="9787654at2"/>
<protein>
    <submittedName>
        <fullName evidence="4">Amidohydrolase family protein</fullName>
    </submittedName>
</protein>
<comment type="similarity">
    <text evidence="1">Belongs to the metallo-dependent hydrolases superfamily.</text>
</comment>
<dbReference type="PANTHER" id="PTHR43569:SF2">
    <property type="entry name" value="AMIDOHYDROLASE-RELATED DOMAIN-CONTAINING PROTEIN"/>
    <property type="match status" value="1"/>
</dbReference>
<sequence>MKIIDPHLHLFNLEQGDYQWLKADNPPYWLDKRTITQSFTEKDLALSTPLQLAGFVHIEAGFDNQQPWREIAWLESSCSLPFKSIASVNLLLPTNEFQQTLDKLSRFKSVVGVRDILDENACAYLSNPHVKKNLAQLAEQQLIFECQMPLTDVVATEQLIAIINELPTLQLVINHAGWPPEDIASKQWQYWQNALEALSSYENIAIKCSGFEMVNRQYSAQWQQRVLKHCLATFGLNKTMLASNFPLCLFKESYQKNWLTHFDNQQLSINELELLSYKNALRIYRISN</sequence>
<accession>A0A5C6Q3T0</accession>
<evidence type="ECO:0000313" key="4">
    <source>
        <dbReference type="EMBL" id="TWX63451.1"/>
    </source>
</evidence>
<dbReference type="EMBL" id="VOLR01000033">
    <property type="protein sequence ID" value="TWX54858.1"/>
    <property type="molecule type" value="Genomic_DNA"/>
</dbReference>
<dbReference type="Pfam" id="PF04909">
    <property type="entry name" value="Amidohydro_2"/>
    <property type="match status" value="1"/>
</dbReference>
<evidence type="ECO:0000313" key="3">
    <source>
        <dbReference type="EMBL" id="TWX54858.1"/>
    </source>
</evidence>
<feature type="domain" description="Amidohydrolase-related" evidence="2">
    <location>
        <begin position="109"/>
        <end position="286"/>
    </location>
</feature>
<evidence type="ECO:0000313" key="6">
    <source>
        <dbReference type="Proteomes" id="UP000321917"/>
    </source>
</evidence>
<dbReference type="InterPro" id="IPR032466">
    <property type="entry name" value="Metal_Hydrolase"/>
</dbReference>
<organism evidence="4 6">
    <name type="scientific">Colwellia hornerae</name>
    <dbReference type="NCBI Taxonomy" id="89402"/>
    <lineage>
        <taxon>Bacteria</taxon>
        <taxon>Pseudomonadati</taxon>
        <taxon>Pseudomonadota</taxon>
        <taxon>Gammaproteobacteria</taxon>
        <taxon>Alteromonadales</taxon>
        <taxon>Colwelliaceae</taxon>
        <taxon>Colwellia</taxon>
    </lineage>
</organism>
<name>A0A5C6Q3T0_9GAMM</name>
<proteinExistence type="inferred from homology"/>
<keyword evidence="5" id="KW-1185">Reference proteome</keyword>
<dbReference type="AlphaFoldDB" id="A0A5C6Q3T0"/>
<gene>
    <name evidence="3" type="ORF">ESZ26_17340</name>
    <name evidence="4" type="ORF">ESZ27_16640</name>
</gene>
<dbReference type="SUPFAM" id="SSF51556">
    <property type="entry name" value="Metallo-dependent hydrolases"/>
    <property type="match status" value="1"/>
</dbReference>